<feature type="transmembrane region" description="Helical" evidence="1">
    <location>
        <begin position="12"/>
        <end position="36"/>
    </location>
</feature>
<dbReference type="Pfam" id="PF24285">
    <property type="entry name" value="DUF7473"/>
    <property type="match status" value="1"/>
</dbReference>
<gene>
    <name evidence="2" type="ORF">AArcSl_2336</name>
</gene>
<dbReference type="KEGG" id="hdf:AArcSl_2336"/>
<keyword evidence="1" id="KW-0472">Membrane</keyword>
<proteinExistence type="predicted"/>
<evidence type="ECO:0000256" key="1">
    <source>
        <dbReference type="SAM" id="Phobius"/>
    </source>
</evidence>
<reference evidence="3" key="1">
    <citation type="submission" date="2017-11" db="EMBL/GenBank/DDBJ databases">
        <title>Phenotypic and genomic properties of facultatively anaerobic sulfur-reducing natronoarchaea from hypersaline soda lakes.</title>
        <authorList>
            <person name="Sorokin D.Y."/>
            <person name="Kublanov I.V."/>
            <person name="Roman P."/>
            <person name="Sinninghe Damste J.S."/>
            <person name="Golyshin P.N."/>
            <person name="Rojo D."/>
            <person name="Ciordia S."/>
            <person name="Mena M.D.C."/>
            <person name="Ferrer M."/>
            <person name="Messina E."/>
            <person name="Smedile F."/>
            <person name="La Spada G."/>
            <person name="La Cono V."/>
            <person name="Yakimov M.M."/>
        </authorList>
    </citation>
    <scope>NUCLEOTIDE SEQUENCE [LARGE SCALE GENOMIC DNA]</scope>
    <source>
        <strain evidence="3">AArc-Sl</strain>
    </source>
</reference>
<evidence type="ECO:0000313" key="3">
    <source>
        <dbReference type="Proteomes" id="UP000263012"/>
    </source>
</evidence>
<sequence>MVTHVRIAATGVSPLAVAGTFGLLAAFLSLTAFLAARNVLGDVPAVKALGVGPFPAAVAVVAGALDLPSALAIGVALLLDGAAIHYLYGESPRLSAYITLIHVVVTILLGTVLFGLLILLGTLPG</sequence>
<keyword evidence="3" id="KW-1185">Reference proteome</keyword>
<dbReference type="AlphaFoldDB" id="A0A343TLI6"/>
<dbReference type="InterPro" id="IPR055896">
    <property type="entry name" value="DUF7473"/>
</dbReference>
<feature type="transmembrane region" description="Helical" evidence="1">
    <location>
        <begin position="100"/>
        <end position="123"/>
    </location>
</feature>
<dbReference type="EMBL" id="CP025066">
    <property type="protein sequence ID" value="AUX09958.1"/>
    <property type="molecule type" value="Genomic_DNA"/>
</dbReference>
<evidence type="ECO:0000313" key="2">
    <source>
        <dbReference type="EMBL" id="AUX09958.1"/>
    </source>
</evidence>
<dbReference type="Proteomes" id="UP000263012">
    <property type="component" value="Chromosome"/>
</dbReference>
<keyword evidence="1" id="KW-0812">Transmembrane</keyword>
<name>A0A343TLI6_9EURY</name>
<dbReference type="GeneID" id="37878693"/>
<accession>A0A343TLI6</accession>
<protein>
    <submittedName>
        <fullName evidence="2">Uncharacterized protein</fullName>
    </submittedName>
</protein>
<organism evidence="2 3">
    <name type="scientific">Halalkaliarchaeum desulfuricum</name>
    <dbReference type="NCBI Taxonomy" id="2055893"/>
    <lineage>
        <taxon>Archaea</taxon>
        <taxon>Methanobacteriati</taxon>
        <taxon>Methanobacteriota</taxon>
        <taxon>Stenosarchaea group</taxon>
        <taxon>Halobacteria</taxon>
        <taxon>Halobacteriales</taxon>
        <taxon>Haloferacaceae</taxon>
        <taxon>Halalkaliarchaeum</taxon>
    </lineage>
</organism>
<keyword evidence="1" id="KW-1133">Transmembrane helix</keyword>
<dbReference type="RefSeq" id="WP_119819387.1">
    <property type="nucleotide sequence ID" value="NZ_CP025066.1"/>
</dbReference>